<dbReference type="InterPro" id="IPR037185">
    <property type="entry name" value="EmrE-like"/>
</dbReference>
<feature type="transmembrane region" description="Helical" evidence="6">
    <location>
        <begin position="221"/>
        <end position="244"/>
    </location>
</feature>
<feature type="transmembrane region" description="Helical" evidence="6">
    <location>
        <begin position="131"/>
        <end position="150"/>
    </location>
</feature>
<feature type="transmembrane region" description="Helical" evidence="6">
    <location>
        <begin position="192"/>
        <end position="209"/>
    </location>
</feature>
<keyword evidence="3 6" id="KW-0812">Transmembrane</keyword>
<dbReference type="PANTHER" id="PTHR32322:SF18">
    <property type="entry name" value="S-ADENOSYLMETHIONINE_S-ADENOSYLHOMOCYSTEINE TRANSPORTER"/>
    <property type="match status" value="1"/>
</dbReference>
<feature type="transmembrane region" description="Helical" evidence="6">
    <location>
        <begin position="156"/>
        <end position="180"/>
    </location>
</feature>
<evidence type="ECO:0000256" key="5">
    <source>
        <dbReference type="ARBA" id="ARBA00023136"/>
    </source>
</evidence>
<feature type="transmembrane region" description="Helical" evidence="6">
    <location>
        <begin position="100"/>
        <end position="122"/>
    </location>
</feature>
<name>A0A6L5XA97_9BACT</name>
<comment type="subcellular location">
    <subcellularLocation>
        <location evidence="1">Cell membrane</location>
        <topology evidence="1">Multi-pass membrane protein</topology>
    </subcellularLocation>
</comment>
<keyword evidence="2" id="KW-1003">Cell membrane</keyword>
<accession>A0A6L5XA97</accession>
<evidence type="ECO:0000259" key="7">
    <source>
        <dbReference type="Pfam" id="PF00892"/>
    </source>
</evidence>
<evidence type="ECO:0000256" key="4">
    <source>
        <dbReference type="ARBA" id="ARBA00022989"/>
    </source>
</evidence>
<dbReference type="EMBL" id="VULT01000002">
    <property type="protein sequence ID" value="MSS16567.1"/>
    <property type="molecule type" value="Genomic_DNA"/>
</dbReference>
<dbReference type="InterPro" id="IPR050638">
    <property type="entry name" value="AA-Vitamin_Transporters"/>
</dbReference>
<dbReference type="Pfam" id="PF00892">
    <property type="entry name" value="EamA"/>
    <property type="match status" value="2"/>
</dbReference>
<evidence type="ECO:0000313" key="9">
    <source>
        <dbReference type="Proteomes" id="UP000483362"/>
    </source>
</evidence>
<evidence type="ECO:0000256" key="2">
    <source>
        <dbReference type="ARBA" id="ARBA00022475"/>
    </source>
</evidence>
<dbReference type="GO" id="GO:0005886">
    <property type="term" value="C:plasma membrane"/>
    <property type="evidence" value="ECO:0007669"/>
    <property type="project" value="UniProtKB-SubCell"/>
</dbReference>
<keyword evidence="9" id="KW-1185">Reference proteome</keyword>
<feature type="domain" description="EamA" evidence="7">
    <location>
        <begin position="158"/>
        <end position="294"/>
    </location>
</feature>
<evidence type="ECO:0000256" key="3">
    <source>
        <dbReference type="ARBA" id="ARBA00022692"/>
    </source>
</evidence>
<evidence type="ECO:0000256" key="6">
    <source>
        <dbReference type="SAM" id="Phobius"/>
    </source>
</evidence>
<reference evidence="8 9" key="1">
    <citation type="submission" date="2019-08" db="EMBL/GenBank/DDBJ databases">
        <title>In-depth cultivation of the pig gut microbiome towards novel bacterial diversity and tailored functional studies.</title>
        <authorList>
            <person name="Wylensek D."/>
            <person name="Hitch T.C.A."/>
            <person name="Clavel T."/>
        </authorList>
    </citation>
    <scope>NUCLEOTIDE SEQUENCE [LARGE SCALE GENOMIC DNA]</scope>
    <source>
        <strain evidence="8 9">Oil-RF-744-WCA-WT-10</strain>
    </source>
</reference>
<keyword evidence="5 6" id="KW-0472">Membrane</keyword>
<keyword evidence="4 6" id="KW-1133">Transmembrane helix</keyword>
<dbReference type="InterPro" id="IPR000620">
    <property type="entry name" value="EamA_dom"/>
</dbReference>
<gene>
    <name evidence="8" type="ORF">FYJ29_02090</name>
</gene>
<protein>
    <submittedName>
        <fullName evidence="8">EamA family transporter</fullName>
    </submittedName>
</protein>
<feature type="transmembrane region" description="Helical" evidence="6">
    <location>
        <begin position="12"/>
        <end position="32"/>
    </location>
</feature>
<sequence>MESRVQCKSRTKGFVNAMISSCSFGLIPLFSVPVMEAGMHTPSLLIYRFLFGAVFILMGMAYMKISLKITFGHFWRILILALSNDVTALTMVYGYNFMPSGAACTIQFSYPIFTCVLMMIFFHEKLTARTAIAIVLAVLGVAALSGVDMAGCDSRLWIGVGLELLAGLSYAVYLVLVPVLNVSKMDSLKLTFYVFLLGGVLLVLFTLFTPTGIQPIGTWKIGFTLLLLGLVPTAVSNFTLIVGLKNIGSTLTSILGALEPLTAMAVGVLVFAEPFDVITLLGLICIVVAVLVLVVKNVKWMPPYKKQAR</sequence>
<proteinExistence type="predicted"/>
<feature type="transmembrane region" description="Helical" evidence="6">
    <location>
        <begin position="277"/>
        <end position="295"/>
    </location>
</feature>
<feature type="domain" description="EamA" evidence="7">
    <location>
        <begin position="12"/>
        <end position="145"/>
    </location>
</feature>
<dbReference type="Proteomes" id="UP000483362">
    <property type="component" value="Unassembled WGS sequence"/>
</dbReference>
<dbReference type="SUPFAM" id="SSF103481">
    <property type="entry name" value="Multidrug resistance efflux transporter EmrE"/>
    <property type="match status" value="2"/>
</dbReference>
<feature type="transmembrane region" description="Helical" evidence="6">
    <location>
        <begin position="74"/>
        <end position="94"/>
    </location>
</feature>
<evidence type="ECO:0000256" key="1">
    <source>
        <dbReference type="ARBA" id="ARBA00004651"/>
    </source>
</evidence>
<dbReference type="PANTHER" id="PTHR32322">
    <property type="entry name" value="INNER MEMBRANE TRANSPORTER"/>
    <property type="match status" value="1"/>
</dbReference>
<organism evidence="8 9">
    <name type="scientific">Sodaliphilus pleomorphus</name>
    <dbReference type="NCBI Taxonomy" id="2606626"/>
    <lineage>
        <taxon>Bacteria</taxon>
        <taxon>Pseudomonadati</taxon>
        <taxon>Bacteroidota</taxon>
        <taxon>Bacteroidia</taxon>
        <taxon>Bacteroidales</taxon>
        <taxon>Muribaculaceae</taxon>
        <taxon>Sodaliphilus</taxon>
    </lineage>
</organism>
<dbReference type="RefSeq" id="WP_154326863.1">
    <property type="nucleotide sequence ID" value="NZ_CP045696.1"/>
</dbReference>
<comment type="caution">
    <text evidence="8">The sequence shown here is derived from an EMBL/GenBank/DDBJ whole genome shotgun (WGS) entry which is preliminary data.</text>
</comment>
<evidence type="ECO:0000313" key="8">
    <source>
        <dbReference type="EMBL" id="MSS16567.1"/>
    </source>
</evidence>
<feature type="transmembrane region" description="Helical" evidence="6">
    <location>
        <begin position="44"/>
        <end position="62"/>
    </location>
</feature>
<feature type="transmembrane region" description="Helical" evidence="6">
    <location>
        <begin position="251"/>
        <end position="271"/>
    </location>
</feature>
<dbReference type="AlphaFoldDB" id="A0A6L5XA97"/>